<organism evidence="1 2">
    <name type="scientific">Acetobacter sicerae</name>
    <dbReference type="NCBI Taxonomy" id="85325"/>
    <lineage>
        <taxon>Bacteria</taxon>
        <taxon>Pseudomonadati</taxon>
        <taxon>Pseudomonadota</taxon>
        <taxon>Alphaproteobacteria</taxon>
        <taxon>Acetobacterales</taxon>
        <taxon>Acetobacteraceae</taxon>
        <taxon>Acetobacter</taxon>
    </lineage>
</organism>
<dbReference type="Proteomes" id="UP001521074">
    <property type="component" value="Unassembled WGS sequence"/>
</dbReference>
<accession>A0ABS8VTM0</accession>
<evidence type="ECO:0000313" key="1">
    <source>
        <dbReference type="EMBL" id="MCE0742899.1"/>
    </source>
</evidence>
<gene>
    <name evidence="1" type="ORF">LWC05_03205</name>
</gene>
<dbReference type="EMBL" id="JAJSOJ010000011">
    <property type="protein sequence ID" value="MCE0742899.1"/>
    <property type="molecule type" value="Genomic_DNA"/>
</dbReference>
<dbReference type="RefSeq" id="WP_232876421.1">
    <property type="nucleotide sequence ID" value="NZ_JAJSOJ010000011.1"/>
</dbReference>
<evidence type="ECO:0000313" key="2">
    <source>
        <dbReference type="Proteomes" id="UP001521074"/>
    </source>
</evidence>
<proteinExistence type="predicted"/>
<keyword evidence="2" id="KW-1185">Reference proteome</keyword>
<name>A0ABS8VTM0_9PROT</name>
<sequence length="94" mass="10267">MIGHLDTPKLRHLLNRHDARPPLAFRRQDNRHLTVNLAILPSPVDGSTSHTHHTAGVSRAFALLHEGGNHSVLFGGGEIGNTETGLHGIKDQFK</sequence>
<reference evidence="1 2" key="1">
    <citation type="submission" date="2021-12" db="EMBL/GenBank/DDBJ databases">
        <title>Genome sequence of Acetobacter sicerae DmPark20a_162.</title>
        <authorList>
            <person name="Chaston J.M."/>
        </authorList>
    </citation>
    <scope>NUCLEOTIDE SEQUENCE [LARGE SCALE GENOMIC DNA]</scope>
    <source>
        <strain evidence="1 2">DmPark20a_162</strain>
    </source>
</reference>
<protein>
    <submittedName>
        <fullName evidence="1">Uncharacterized protein</fullName>
    </submittedName>
</protein>
<comment type="caution">
    <text evidence="1">The sequence shown here is derived from an EMBL/GenBank/DDBJ whole genome shotgun (WGS) entry which is preliminary data.</text>
</comment>